<keyword evidence="6" id="KW-0472">Membrane</keyword>
<feature type="chain" id="PRO_5042981436" description="peptidylprolyl isomerase" evidence="7">
    <location>
        <begin position="28"/>
        <end position="413"/>
    </location>
</feature>
<dbReference type="Pfam" id="PF00160">
    <property type="entry name" value="Pro_isomerase"/>
    <property type="match status" value="1"/>
</dbReference>
<dbReference type="EMBL" id="MU855607">
    <property type="protein sequence ID" value="KAK3901117.1"/>
    <property type="molecule type" value="Genomic_DNA"/>
</dbReference>
<evidence type="ECO:0000256" key="4">
    <source>
        <dbReference type="ARBA" id="ARBA00023235"/>
    </source>
</evidence>
<dbReference type="GO" id="GO:0016018">
    <property type="term" value="F:cyclosporin A binding"/>
    <property type="evidence" value="ECO:0007669"/>
    <property type="project" value="TreeGrafter"/>
</dbReference>
<evidence type="ECO:0000313" key="10">
    <source>
        <dbReference type="Proteomes" id="UP001303889"/>
    </source>
</evidence>
<evidence type="ECO:0000259" key="8">
    <source>
        <dbReference type="PROSITE" id="PS50072"/>
    </source>
</evidence>
<dbReference type="GO" id="GO:0003755">
    <property type="term" value="F:peptidyl-prolyl cis-trans isomerase activity"/>
    <property type="evidence" value="ECO:0007669"/>
    <property type="project" value="UniProtKB-KW"/>
</dbReference>
<evidence type="ECO:0000256" key="7">
    <source>
        <dbReference type="SAM" id="SignalP"/>
    </source>
</evidence>
<feature type="transmembrane region" description="Helical" evidence="6">
    <location>
        <begin position="231"/>
        <end position="253"/>
    </location>
</feature>
<dbReference type="PRINTS" id="PR00153">
    <property type="entry name" value="CSAPPISMRASE"/>
</dbReference>
<dbReference type="PROSITE" id="PS00170">
    <property type="entry name" value="CSA_PPIASE_1"/>
    <property type="match status" value="1"/>
</dbReference>
<dbReference type="InterPro" id="IPR029000">
    <property type="entry name" value="Cyclophilin-like_dom_sf"/>
</dbReference>
<feature type="region of interest" description="Disordered" evidence="5">
    <location>
        <begin position="194"/>
        <end position="228"/>
    </location>
</feature>
<comment type="catalytic activity">
    <reaction evidence="1">
        <text>[protein]-peptidylproline (omega=180) = [protein]-peptidylproline (omega=0)</text>
        <dbReference type="Rhea" id="RHEA:16237"/>
        <dbReference type="Rhea" id="RHEA-COMP:10747"/>
        <dbReference type="Rhea" id="RHEA-COMP:10748"/>
        <dbReference type="ChEBI" id="CHEBI:83833"/>
        <dbReference type="ChEBI" id="CHEBI:83834"/>
        <dbReference type="EC" id="5.2.1.8"/>
    </reaction>
</comment>
<organism evidence="9 10">
    <name type="scientific">Staphylotrichum tortipilum</name>
    <dbReference type="NCBI Taxonomy" id="2831512"/>
    <lineage>
        <taxon>Eukaryota</taxon>
        <taxon>Fungi</taxon>
        <taxon>Dikarya</taxon>
        <taxon>Ascomycota</taxon>
        <taxon>Pezizomycotina</taxon>
        <taxon>Sordariomycetes</taxon>
        <taxon>Sordariomycetidae</taxon>
        <taxon>Sordariales</taxon>
        <taxon>Chaetomiaceae</taxon>
        <taxon>Staphylotrichum</taxon>
    </lineage>
</organism>
<dbReference type="SUPFAM" id="SSF50891">
    <property type="entry name" value="Cyclophilin-like"/>
    <property type="match status" value="1"/>
</dbReference>
<proteinExistence type="predicted"/>
<dbReference type="GO" id="GO:0005783">
    <property type="term" value="C:endoplasmic reticulum"/>
    <property type="evidence" value="ECO:0007669"/>
    <property type="project" value="TreeGrafter"/>
</dbReference>
<evidence type="ECO:0000256" key="5">
    <source>
        <dbReference type="SAM" id="MobiDB-lite"/>
    </source>
</evidence>
<dbReference type="PANTHER" id="PTHR11071">
    <property type="entry name" value="PEPTIDYL-PROLYL CIS-TRANS ISOMERASE"/>
    <property type="match status" value="1"/>
</dbReference>
<dbReference type="Proteomes" id="UP001303889">
    <property type="component" value="Unassembled WGS sequence"/>
</dbReference>
<evidence type="ECO:0000313" key="9">
    <source>
        <dbReference type="EMBL" id="KAK3901117.1"/>
    </source>
</evidence>
<dbReference type="FunFam" id="2.40.100.10:FF:000001">
    <property type="entry name" value="Peptidyl-prolyl cis-trans isomerase"/>
    <property type="match status" value="1"/>
</dbReference>
<dbReference type="InterPro" id="IPR002130">
    <property type="entry name" value="Cyclophilin-type_PPIase_dom"/>
</dbReference>
<dbReference type="CDD" id="cd01926">
    <property type="entry name" value="cyclophilin_ABH_like"/>
    <property type="match status" value="1"/>
</dbReference>
<keyword evidence="7" id="KW-0732">Signal</keyword>
<dbReference type="PROSITE" id="PS50072">
    <property type="entry name" value="CSA_PPIASE_2"/>
    <property type="match status" value="1"/>
</dbReference>
<keyword evidence="6" id="KW-1133">Transmembrane helix</keyword>
<protein>
    <recommendedName>
        <fullName evidence="2">peptidylprolyl isomerase</fullName>
        <ecNumber evidence="2">5.2.1.8</ecNumber>
    </recommendedName>
</protein>
<dbReference type="Gene3D" id="2.40.100.10">
    <property type="entry name" value="Cyclophilin-like"/>
    <property type="match status" value="1"/>
</dbReference>
<dbReference type="EC" id="5.2.1.8" evidence="2"/>
<feature type="signal peptide" evidence="7">
    <location>
        <begin position="1"/>
        <end position="27"/>
    </location>
</feature>
<evidence type="ECO:0000256" key="1">
    <source>
        <dbReference type="ARBA" id="ARBA00000971"/>
    </source>
</evidence>
<name>A0AAN6MHS1_9PEZI</name>
<dbReference type="InterPro" id="IPR020892">
    <property type="entry name" value="Cyclophilin-type_PPIase_CS"/>
</dbReference>
<reference evidence="9" key="1">
    <citation type="journal article" date="2023" name="Mol. Phylogenet. Evol.">
        <title>Genome-scale phylogeny and comparative genomics of the fungal order Sordariales.</title>
        <authorList>
            <person name="Hensen N."/>
            <person name="Bonometti L."/>
            <person name="Westerberg I."/>
            <person name="Brannstrom I.O."/>
            <person name="Guillou S."/>
            <person name="Cros-Aarteil S."/>
            <person name="Calhoun S."/>
            <person name="Haridas S."/>
            <person name="Kuo A."/>
            <person name="Mondo S."/>
            <person name="Pangilinan J."/>
            <person name="Riley R."/>
            <person name="LaButti K."/>
            <person name="Andreopoulos B."/>
            <person name="Lipzen A."/>
            <person name="Chen C."/>
            <person name="Yan M."/>
            <person name="Daum C."/>
            <person name="Ng V."/>
            <person name="Clum A."/>
            <person name="Steindorff A."/>
            <person name="Ohm R.A."/>
            <person name="Martin F."/>
            <person name="Silar P."/>
            <person name="Natvig D.O."/>
            <person name="Lalanne C."/>
            <person name="Gautier V."/>
            <person name="Ament-Velasquez S.L."/>
            <person name="Kruys A."/>
            <person name="Hutchinson M.I."/>
            <person name="Powell A.J."/>
            <person name="Barry K."/>
            <person name="Miller A.N."/>
            <person name="Grigoriev I.V."/>
            <person name="Debuchy R."/>
            <person name="Gladieux P."/>
            <person name="Hiltunen Thoren M."/>
            <person name="Johannesson H."/>
        </authorList>
    </citation>
    <scope>NUCLEOTIDE SEQUENCE</scope>
    <source>
        <strain evidence="9">CBS 103.79</strain>
    </source>
</reference>
<dbReference type="AlphaFoldDB" id="A0AAN6MHS1"/>
<gene>
    <name evidence="9" type="ORF">C8A05DRAFT_45164</name>
</gene>
<evidence type="ECO:0000256" key="2">
    <source>
        <dbReference type="ARBA" id="ARBA00013194"/>
    </source>
</evidence>
<keyword evidence="3" id="KW-0697">Rotamase</keyword>
<dbReference type="Pfam" id="PF03966">
    <property type="entry name" value="Trm112p"/>
    <property type="match status" value="1"/>
</dbReference>
<dbReference type="Gene3D" id="2.20.25.10">
    <property type="match status" value="1"/>
</dbReference>
<evidence type="ECO:0000256" key="6">
    <source>
        <dbReference type="SAM" id="Phobius"/>
    </source>
</evidence>
<reference evidence="9" key="2">
    <citation type="submission" date="2023-05" db="EMBL/GenBank/DDBJ databases">
        <authorList>
            <consortium name="Lawrence Berkeley National Laboratory"/>
            <person name="Steindorff A."/>
            <person name="Hensen N."/>
            <person name="Bonometti L."/>
            <person name="Westerberg I."/>
            <person name="Brannstrom I.O."/>
            <person name="Guillou S."/>
            <person name="Cros-Aarteil S."/>
            <person name="Calhoun S."/>
            <person name="Haridas S."/>
            <person name="Kuo A."/>
            <person name="Mondo S."/>
            <person name="Pangilinan J."/>
            <person name="Riley R."/>
            <person name="Labutti K."/>
            <person name="Andreopoulos B."/>
            <person name="Lipzen A."/>
            <person name="Chen C."/>
            <person name="Yanf M."/>
            <person name="Daum C."/>
            <person name="Ng V."/>
            <person name="Clum A."/>
            <person name="Ohm R."/>
            <person name="Martin F."/>
            <person name="Silar P."/>
            <person name="Natvig D."/>
            <person name="Lalanne C."/>
            <person name="Gautier V."/>
            <person name="Ament-Velasquez S.L."/>
            <person name="Kruys A."/>
            <person name="Hutchinson M.I."/>
            <person name="Powell A.J."/>
            <person name="Barry K."/>
            <person name="Miller A.N."/>
            <person name="Grigoriev I.V."/>
            <person name="Debuchy R."/>
            <person name="Gladieux P."/>
            <person name="Thoren M.H."/>
            <person name="Johannesson H."/>
        </authorList>
    </citation>
    <scope>NUCLEOTIDE SEQUENCE</scope>
    <source>
        <strain evidence="9">CBS 103.79</strain>
    </source>
</reference>
<dbReference type="GO" id="GO:0006457">
    <property type="term" value="P:protein folding"/>
    <property type="evidence" value="ECO:0007669"/>
    <property type="project" value="InterPro"/>
</dbReference>
<evidence type="ECO:0000256" key="3">
    <source>
        <dbReference type="ARBA" id="ARBA00023110"/>
    </source>
</evidence>
<comment type="caution">
    <text evidence="9">The sequence shown here is derived from an EMBL/GenBank/DDBJ whole genome shotgun (WGS) entry which is preliminary data.</text>
</comment>
<keyword evidence="10" id="KW-1185">Reference proteome</keyword>
<sequence>MFNLKRLAIAASLVLGAGLMFAQTAEAAKGPKITHKVYFDIEHGDEPLGRIVMGLYGKTVPKTAENFRALATGEKGFGYEGSTFHRVIKQFMIQGGDFTRGDGTGGKSIYGEKFEDENFKLKHTKKGILSMANAGKDTNGSQFFITTVVTSWLDGRHVVFGEVLEGYDIVEKIENAPTQAGDKPVKTVKIAKSGELEVPPEGPDAPEDEPETVPAADKEAPTSTAETDDGWPLAVKVAIVGVVVAIVAVGLWLRSKNLDSVLTHSTDDAQSTKMKVLTLNFLTCAVKTCKSSSDSFPLHPKDAELVSDDVELNPQLLVNLLPRIDWNALRITSREVWSHSYSFLSSAILGFPELPEQAPTPEELQADEKTLKDLHTLLMETQMSEGKLVCGHCGHEYAVREGIANFLLPSHLV</sequence>
<dbReference type="PANTHER" id="PTHR11071:SF561">
    <property type="entry name" value="PEPTIDYL-PROLYL CIS-TRANS ISOMERASE D-RELATED"/>
    <property type="match status" value="1"/>
</dbReference>
<keyword evidence="4 9" id="KW-0413">Isomerase</keyword>
<dbReference type="GO" id="GO:0000324">
    <property type="term" value="C:fungal-type vacuole"/>
    <property type="evidence" value="ECO:0007669"/>
    <property type="project" value="TreeGrafter"/>
</dbReference>
<accession>A0AAN6MHS1</accession>
<feature type="domain" description="PPIase cyclophilin-type" evidence="8">
    <location>
        <begin position="38"/>
        <end position="195"/>
    </location>
</feature>
<dbReference type="InterPro" id="IPR005651">
    <property type="entry name" value="Trm112-like"/>
</dbReference>
<keyword evidence="6" id="KW-0812">Transmembrane</keyword>